<accession>A0ABW2L4Z8</accession>
<evidence type="ECO:0000313" key="5">
    <source>
        <dbReference type="Proteomes" id="UP001596472"/>
    </source>
</evidence>
<feature type="domain" description="CT398-like coiled coil hairpin" evidence="3">
    <location>
        <begin position="11"/>
        <end position="185"/>
    </location>
</feature>
<proteinExistence type="predicted"/>
<dbReference type="RefSeq" id="WP_379710415.1">
    <property type="nucleotide sequence ID" value="NZ_JBHTBS010000002.1"/>
</dbReference>
<organism evidence="4 5">
    <name type="scientific">Haloferula chungangensis</name>
    <dbReference type="NCBI Taxonomy" id="1048331"/>
    <lineage>
        <taxon>Bacteria</taxon>
        <taxon>Pseudomonadati</taxon>
        <taxon>Verrucomicrobiota</taxon>
        <taxon>Verrucomicrobiia</taxon>
        <taxon>Verrucomicrobiales</taxon>
        <taxon>Verrucomicrobiaceae</taxon>
        <taxon>Haloferula</taxon>
    </lineage>
</organism>
<dbReference type="InterPro" id="IPR052376">
    <property type="entry name" value="Oxidative_Scav/Glycosyltrans"/>
</dbReference>
<evidence type="ECO:0000313" key="4">
    <source>
        <dbReference type="EMBL" id="MFC7336773.1"/>
    </source>
</evidence>
<comment type="caution">
    <text evidence="4">The sequence shown here is derived from an EMBL/GenBank/DDBJ whole genome shotgun (WGS) entry which is preliminary data.</text>
</comment>
<reference evidence="5" key="1">
    <citation type="journal article" date="2019" name="Int. J. Syst. Evol. Microbiol.">
        <title>The Global Catalogue of Microorganisms (GCM) 10K type strain sequencing project: providing services to taxonomists for standard genome sequencing and annotation.</title>
        <authorList>
            <consortium name="The Broad Institute Genomics Platform"/>
            <consortium name="The Broad Institute Genome Sequencing Center for Infectious Disease"/>
            <person name="Wu L."/>
            <person name="Ma J."/>
        </authorList>
    </citation>
    <scope>NUCLEOTIDE SEQUENCE [LARGE SCALE GENOMIC DNA]</scope>
    <source>
        <strain evidence="5">CGMCC 4.1467</strain>
    </source>
</reference>
<dbReference type="PANTHER" id="PTHR39082:SF1">
    <property type="entry name" value="SCAVENGER RECEPTOR CLASS A MEMBER 3"/>
    <property type="match status" value="1"/>
</dbReference>
<feature type="coiled-coil region" evidence="1">
    <location>
        <begin position="125"/>
        <end position="170"/>
    </location>
</feature>
<dbReference type="PANTHER" id="PTHR39082">
    <property type="entry name" value="PHOSPHOLIPASE C-BETA-2-RELATED"/>
    <property type="match status" value="1"/>
</dbReference>
<dbReference type="EMBL" id="JBHTBS010000002">
    <property type="protein sequence ID" value="MFC7336773.1"/>
    <property type="molecule type" value="Genomic_DNA"/>
</dbReference>
<evidence type="ECO:0000259" key="2">
    <source>
        <dbReference type="Pfam" id="PF02591"/>
    </source>
</evidence>
<dbReference type="Gene3D" id="1.10.287.1490">
    <property type="match status" value="1"/>
</dbReference>
<keyword evidence="5" id="KW-1185">Reference proteome</keyword>
<evidence type="ECO:0000259" key="3">
    <source>
        <dbReference type="Pfam" id="PF24481"/>
    </source>
</evidence>
<dbReference type="InterPro" id="IPR056003">
    <property type="entry name" value="CT398_CC_hairpin"/>
</dbReference>
<dbReference type="InterPro" id="IPR003743">
    <property type="entry name" value="Zf-RING_7"/>
</dbReference>
<dbReference type="Pfam" id="PF24481">
    <property type="entry name" value="CT398_CC"/>
    <property type="match status" value="1"/>
</dbReference>
<keyword evidence="1" id="KW-0175">Coiled coil</keyword>
<dbReference type="Pfam" id="PF02591">
    <property type="entry name" value="Zn_ribbon_9"/>
    <property type="match status" value="1"/>
</dbReference>
<feature type="domain" description="C4-type zinc ribbon" evidence="2">
    <location>
        <begin position="199"/>
        <end position="230"/>
    </location>
</feature>
<name>A0ABW2L4Z8_9BACT</name>
<dbReference type="Proteomes" id="UP001596472">
    <property type="component" value="Unassembled WGS sequence"/>
</dbReference>
<evidence type="ECO:0000256" key="1">
    <source>
        <dbReference type="SAM" id="Coils"/>
    </source>
</evidence>
<sequence length="234" mass="26658">MLPQIEDLLVLQDRDRRIANLAAQLEKLPSDEARAKTRLKSDTQAVEVARQAILANEVEIKKVELDVSTRKTSITRLKTQQFETRKNDEYTALGHEIERYGRDVDNLETRELELMEVGDSLRTTLKSAEDALAKTQRVVDEELQSIAERFQRVQADLDETRAERQKLAEKTDAEFLHLYERLLKTKNGVAVAPVKNGQCGGCHVRLIPATLIKAQSDKEFAQCENCARILYIEP</sequence>
<protein>
    <submittedName>
        <fullName evidence="4">Zinc ribbon domain-containing protein</fullName>
    </submittedName>
</protein>
<gene>
    <name evidence="4" type="ORF">ACFQY0_06260</name>
</gene>